<feature type="compositionally biased region" description="Low complexity" evidence="1">
    <location>
        <begin position="348"/>
        <end position="360"/>
    </location>
</feature>
<feature type="region of interest" description="Disordered" evidence="1">
    <location>
        <begin position="923"/>
        <end position="948"/>
    </location>
</feature>
<gene>
    <name evidence="2" type="ORF">VaNZ11_000953</name>
</gene>
<feature type="region of interest" description="Disordered" evidence="1">
    <location>
        <begin position="1273"/>
        <end position="1300"/>
    </location>
</feature>
<evidence type="ECO:0000256" key="1">
    <source>
        <dbReference type="SAM" id="MobiDB-lite"/>
    </source>
</evidence>
<dbReference type="PANTHER" id="PTHR48125">
    <property type="entry name" value="LP07818P1"/>
    <property type="match status" value="1"/>
</dbReference>
<sequence>MHKNQYFSLTGIHGSPDTATDENTELERALKALPTRSPRLIREAVFKKLDLPSGSLPGDILLREACRWQLAEQRFRRAATFRTCLRALKTSAVAVCSLDSATGAAHSAPGGTTLAVGQQTTHTAASGGTNTCKSGSQSMYASSCTAPLSSRSANAAAAATQAPFESHTAADMTASGVIVRAPHIQSAHGTCGRCAVANAAAAASTERRPEPRGLPPPPVPSPSRTPEGDRYCSGCYSRISFNSDPDPDPDPGEKRSRPPPPSSPQQQQLEQEERSPCGSKTSWSSSSGNGEGRNDGRRSKGDDSSSSSSSSKRMNPDSCNSSGNGNGKDCNSGILSSTSVSGVKYDNGDATANGNDNGNDFCGKTLKPSTATQSGEHQLLSQRLPTTQQQQKQNQQRQQQQQQDKQQQQLKQPKHGVQEGRETPLKGLRRGWMLSPRGTDSAKGLCQKETKTILTHTAKLGGNIPDTPDIADVTVAAVKLDASGGDVAADRAHAPVATATAAASVTLAAADSTASNHEDLNRMLTAIKDPDRPVNRINYTHKSELSAELNALKANDARPPKDKWAAATAITAATNTAVMEDAASSTSASTSTLTSALTSSSTSTSASISGLTSTSTSSMLPLESARRQLGPMVLDDFSTYPVHQLVTWMMHEAREGEKLVGPKMPKSAVEFNMNNPTITTNVWESRVAAFLRSTSYHSVKGWEAPGYDEIVATSGLLLYHDVTTPLLWNELHAVTQALRNLQHKFELLSGMGKDEGLHPRLTTMPFVVELTCLALATPDFFLTLSLGETGLQAVISIHAKVMSEVWEVITTANRSAAAVTATVATRRGGTRRAGGGSGRSRGISLARIWDEFEAKYRDKLKSILPIVLRNDHCMNGAAVAEATGVLDWEQRLGNERGTVVFLRAVGHVLEAMPDLLFRGGLSRGRSGRSGRGGGCGEGGGSGWDGGSGSGGCSGNLGDTAFMDITSWRQRLALGRKVLLMDQGSQGQLSSPPLLVAGPPALMWSMQLSTYVGVARHLGTPHNVVVAMEPTPPAAAVAAAAAPTAAALVGRKGHQDMTSAPAAAATVEVLAANESELEDLRRFFAVQVTTNQALQEKHMPQAHDIPVLSLQLLPCPSRLYKCLSQAGEMMGHVINWNHPKDLDNAHPCEQPPVQQQKLLKRVADSLRARQMAVIGTRGEWAFHSVVVMMAKHRQDLILGADRDLLLVPWVPSLDKTVIMQNWVLHMLHEMYDVEPLRGEQRPQQQPPPRAIYPHDKMWKEHQSEGRVAFNAFRETQSQQWRSPEPTIESRGAGGGEGMQEKWDGDEIGALATAAQQGKLTLRADWRIRRRTAMMVAMSGLLELFQCENAVCTFREPAQEMELLQKVKTCMMKTPPLLLVLDCAKGGGDIRILQTTK</sequence>
<feature type="compositionally biased region" description="Low complexity" evidence="1">
    <location>
        <begin position="378"/>
        <end position="411"/>
    </location>
</feature>
<organism evidence="2 3">
    <name type="scientific">Volvox africanus</name>
    <dbReference type="NCBI Taxonomy" id="51714"/>
    <lineage>
        <taxon>Eukaryota</taxon>
        <taxon>Viridiplantae</taxon>
        <taxon>Chlorophyta</taxon>
        <taxon>core chlorophytes</taxon>
        <taxon>Chlorophyceae</taxon>
        <taxon>CS clade</taxon>
        <taxon>Chlamydomonadales</taxon>
        <taxon>Volvocaceae</taxon>
        <taxon>Volvox</taxon>
    </lineage>
</organism>
<accession>A0ABQ5RQ00</accession>
<keyword evidence="3" id="KW-1185">Reference proteome</keyword>
<feature type="compositionally biased region" description="Basic and acidic residues" evidence="1">
    <location>
        <begin position="292"/>
        <end position="303"/>
    </location>
</feature>
<feature type="compositionally biased region" description="Pro residues" evidence="1">
    <location>
        <begin position="212"/>
        <end position="223"/>
    </location>
</feature>
<feature type="compositionally biased region" description="Gly residues" evidence="1">
    <location>
        <begin position="927"/>
        <end position="948"/>
    </location>
</feature>
<feature type="region of interest" description="Disordered" evidence="1">
    <location>
        <begin position="202"/>
        <end position="443"/>
    </location>
</feature>
<proteinExistence type="predicted"/>
<feature type="compositionally biased region" description="Low complexity" evidence="1">
    <location>
        <begin position="304"/>
        <end position="313"/>
    </location>
</feature>
<feature type="compositionally biased region" description="Low complexity" evidence="1">
    <location>
        <begin position="276"/>
        <end position="288"/>
    </location>
</feature>
<dbReference type="PANTHER" id="PTHR48125:SF12">
    <property type="entry name" value="AT HOOK TRANSCRIPTION FACTOR FAMILY-RELATED"/>
    <property type="match status" value="1"/>
</dbReference>
<feature type="region of interest" description="Disordered" evidence="1">
    <location>
        <begin position="596"/>
        <end position="619"/>
    </location>
</feature>
<evidence type="ECO:0000313" key="3">
    <source>
        <dbReference type="Proteomes" id="UP001165090"/>
    </source>
</evidence>
<comment type="caution">
    <text evidence="2">The sequence shown here is derived from an EMBL/GenBank/DDBJ whole genome shotgun (WGS) entry which is preliminary data.</text>
</comment>
<feature type="compositionally biased region" description="Polar residues" evidence="1">
    <location>
        <begin position="367"/>
        <end position="376"/>
    </location>
</feature>
<feature type="compositionally biased region" description="Low complexity" evidence="1">
    <location>
        <begin position="596"/>
        <end position="618"/>
    </location>
</feature>
<feature type="region of interest" description="Disordered" evidence="1">
    <location>
        <begin position="1"/>
        <end position="22"/>
    </location>
</feature>
<reference evidence="2 3" key="1">
    <citation type="journal article" date="2023" name="IScience">
        <title>Expanded male sex-determining region conserved during the evolution of homothallism in the green alga Volvox.</title>
        <authorList>
            <person name="Yamamoto K."/>
            <person name="Matsuzaki R."/>
            <person name="Mahakham W."/>
            <person name="Heman W."/>
            <person name="Sekimoto H."/>
            <person name="Kawachi M."/>
            <person name="Minakuchi Y."/>
            <person name="Toyoda A."/>
            <person name="Nozaki H."/>
        </authorList>
    </citation>
    <scope>NUCLEOTIDE SEQUENCE [LARGE SCALE GENOMIC DNA]</scope>
    <source>
        <strain evidence="2 3">NIES-4468</strain>
    </source>
</reference>
<name>A0ABQ5RQ00_9CHLO</name>
<protein>
    <submittedName>
        <fullName evidence="2">Uncharacterized protein</fullName>
    </submittedName>
</protein>
<evidence type="ECO:0000313" key="2">
    <source>
        <dbReference type="EMBL" id="GLI59122.1"/>
    </source>
</evidence>
<dbReference type="Proteomes" id="UP001165090">
    <property type="component" value="Unassembled WGS sequence"/>
</dbReference>
<dbReference type="EMBL" id="BSDZ01000003">
    <property type="protein sequence ID" value="GLI59122.1"/>
    <property type="molecule type" value="Genomic_DNA"/>
</dbReference>